<evidence type="ECO:0000256" key="8">
    <source>
        <dbReference type="ARBA" id="ARBA00022989"/>
    </source>
</evidence>
<dbReference type="Pfam" id="PF00852">
    <property type="entry name" value="Glyco_transf_10"/>
    <property type="match status" value="1"/>
</dbReference>
<dbReference type="PANTHER" id="PTHR48438:SF1">
    <property type="entry name" value="ALPHA-(1,3)-FUCOSYLTRANSFERASE C-RELATED"/>
    <property type="match status" value="1"/>
</dbReference>
<dbReference type="EMBL" id="AMQN01001964">
    <property type="status" value="NOT_ANNOTATED_CDS"/>
    <property type="molecule type" value="Genomic_DNA"/>
</dbReference>
<dbReference type="EC" id="2.4.1.-" evidence="12"/>
<keyword evidence="8" id="KW-1133">Transmembrane helix</keyword>
<dbReference type="OrthoDB" id="427096at2759"/>
<evidence type="ECO:0000256" key="5">
    <source>
        <dbReference type="ARBA" id="ARBA00022679"/>
    </source>
</evidence>
<feature type="non-terminal residue" evidence="14">
    <location>
        <position position="1"/>
    </location>
</feature>
<protein>
    <recommendedName>
        <fullName evidence="12">Fucosyltransferase</fullName>
        <ecNumber evidence="12">2.4.1.-</ecNumber>
    </recommendedName>
</protein>
<evidence type="ECO:0000256" key="11">
    <source>
        <dbReference type="ARBA" id="ARBA00023180"/>
    </source>
</evidence>
<reference evidence="15" key="3">
    <citation type="submission" date="2015-06" db="UniProtKB">
        <authorList>
            <consortium name="EnsemblMetazoa"/>
        </authorList>
    </citation>
    <scope>IDENTIFICATION</scope>
</reference>
<keyword evidence="11" id="KW-0325">Glycoprotein</keyword>
<dbReference type="Proteomes" id="UP000014760">
    <property type="component" value="Unassembled WGS sequence"/>
</dbReference>
<feature type="non-terminal residue" evidence="14">
    <location>
        <position position="238"/>
    </location>
</feature>
<dbReference type="GO" id="GO:0000139">
    <property type="term" value="C:Golgi membrane"/>
    <property type="evidence" value="ECO:0007669"/>
    <property type="project" value="UniProtKB-SubCell"/>
</dbReference>
<reference evidence="16" key="1">
    <citation type="submission" date="2012-12" db="EMBL/GenBank/DDBJ databases">
        <authorList>
            <person name="Hellsten U."/>
            <person name="Grimwood J."/>
            <person name="Chapman J.A."/>
            <person name="Shapiro H."/>
            <person name="Aerts A."/>
            <person name="Otillar R.P."/>
            <person name="Terry A.Y."/>
            <person name="Boore J.L."/>
            <person name="Simakov O."/>
            <person name="Marletaz F."/>
            <person name="Cho S.-J."/>
            <person name="Edsinger-Gonzales E."/>
            <person name="Havlak P."/>
            <person name="Kuo D.-H."/>
            <person name="Larsson T."/>
            <person name="Lv J."/>
            <person name="Arendt D."/>
            <person name="Savage R."/>
            <person name="Osoegawa K."/>
            <person name="de Jong P."/>
            <person name="Lindberg D.R."/>
            <person name="Seaver E.C."/>
            <person name="Weisblat D.A."/>
            <person name="Putnam N.H."/>
            <person name="Grigoriev I.V."/>
            <person name="Rokhsar D.S."/>
        </authorList>
    </citation>
    <scope>NUCLEOTIDE SEQUENCE</scope>
    <source>
        <strain evidence="16">I ESC-2004</strain>
    </source>
</reference>
<comment type="pathway">
    <text evidence="2">Protein modification; protein glycosylation.</text>
</comment>
<keyword evidence="6 12" id="KW-0812">Transmembrane</keyword>
<keyword evidence="16" id="KW-1185">Reference proteome</keyword>
<evidence type="ECO:0000256" key="3">
    <source>
        <dbReference type="ARBA" id="ARBA00008919"/>
    </source>
</evidence>
<dbReference type="EnsemblMetazoa" id="CapteT65318">
    <property type="protein sequence ID" value="CapteP65318"/>
    <property type="gene ID" value="CapteG65318"/>
</dbReference>
<dbReference type="InterPro" id="IPR038577">
    <property type="entry name" value="GT10-like_C_sf"/>
</dbReference>
<dbReference type="FunFam" id="3.40.50.11660:FF:000002">
    <property type="entry name" value="Alpha-(1,3)-fucosyltransferase"/>
    <property type="match status" value="1"/>
</dbReference>
<name>R7U7K1_CAPTE</name>
<gene>
    <name evidence="14" type="ORF">CAPTEDRAFT_65318</name>
</gene>
<dbReference type="PANTHER" id="PTHR48438">
    <property type="entry name" value="ALPHA-(1,3)-FUCOSYLTRANSFERASE C-RELATED"/>
    <property type="match status" value="1"/>
</dbReference>
<evidence type="ECO:0000256" key="4">
    <source>
        <dbReference type="ARBA" id="ARBA00022676"/>
    </source>
</evidence>
<evidence type="ECO:0000313" key="15">
    <source>
        <dbReference type="EnsemblMetazoa" id="CapteP65318"/>
    </source>
</evidence>
<keyword evidence="10" id="KW-0472">Membrane</keyword>
<keyword evidence="7" id="KW-0735">Signal-anchor</keyword>
<keyword evidence="5 12" id="KW-0808">Transferase</keyword>
<feature type="domain" description="Fucosyltransferase C-terminal" evidence="13">
    <location>
        <begin position="96"/>
        <end position="232"/>
    </location>
</feature>
<dbReference type="GO" id="GO:0008417">
    <property type="term" value="F:fucosyltransferase activity"/>
    <property type="evidence" value="ECO:0007669"/>
    <property type="project" value="InterPro"/>
</dbReference>
<dbReference type="InterPro" id="IPR001503">
    <property type="entry name" value="Glyco_trans_10"/>
</dbReference>
<dbReference type="AlphaFoldDB" id="R7U7K1"/>
<keyword evidence="4 12" id="KW-0328">Glycosyltransferase</keyword>
<evidence type="ECO:0000256" key="2">
    <source>
        <dbReference type="ARBA" id="ARBA00004922"/>
    </source>
</evidence>
<evidence type="ECO:0000313" key="14">
    <source>
        <dbReference type="EMBL" id="ELT99120.1"/>
    </source>
</evidence>
<dbReference type="EMBL" id="KB307198">
    <property type="protein sequence ID" value="ELT99120.1"/>
    <property type="molecule type" value="Genomic_DNA"/>
</dbReference>
<evidence type="ECO:0000259" key="13">
    <source>
        <dbReference type="Pfam" id="PF00852"/>
    </source>
</evidence>
<reference evidence="14 16" key="2">
    <citation type="journal article" date="2013" name="Nature">
        <title>Insights into bilaterian evolution from three spiralian genomes.</title>
        <authorList>
            <person name="Simakov O."/>
            <person name="Marletaz F."/>
            <person name="Cho S.J."/>
            <person name="Edsinger-Gonzales E."/>
            <person name="Havlak P."/>
            <person name="Hellsten U."/>
            <person name="Kuo D.H."/>
            <person name="Larsson T."/>
            <person name="Lv J."/>
            <person name="Arendt D."/>
            <person name="Savage R."/>
            <person name="Osoegawa K."/>
            <person name="de Jong P."/>
            <person name="Grimwood J."/>
            <person name="Chapman J.A."/>
            <person name="Shapiro H."/>
            <person name="Aerts A."/>
            <person name="Otillar R.P."/>
            <person name="Terry A.Y."/>
            <person name="Boore J.L."/>
            <person name="Grigoriev I.V."/>
            <person name="Lindberg D.R."/>
            <person name="Seaver E.C."/>
            <person name="Weisblat D.A."/>
            <person name="Putnam N.H."/>
            <person name="Rokhsar D.S."/>
        </authorList>
    </citation>
    <scope>NUCLEOTIDE SEQUENCE</scope>
    <source>
        <strain evidence="14 16">I ESC-2004</strain>
    </source>
</reference>
<evidence type="ECO:0000256" key="12">
    <source>
        <dbReference type="RuleBase" id="RU003832"/>
    </source>
</evidence>
<evidence type="ECO:0000256" key="7">
    <source>
        <dbReference type="ARBA" id="ARBA00022968"/>
    </source>
</evidence>
<evidence type="ECO:0000256" key="9">
    <source>
        <dbReference type="ARBA" id="ARBA00023034"/>
    </source>
</evidence>
<sequence length="238" mass="27912">SYLSKGDAVIFQPFRTRLDRYIPSHHPPNQKWIFKEHESSFRTWNKDRMGMDFWNSFNLSILYTEDADIVHSINAFQCKVDQKYKPKLPFNLNYIKSKIGGVLWIVSNCKNAHGREEYVDEMKKYIDVDIYGRCGKGDVCGKLADYRFDCVKKFIAKYKFYLAFENSFCNNYYTEKLTKLNSVDTIAVVMGLVNYSSVLTPGTFIDVRDFPSVKALTDHLKYLDNNDTAYNEIIERKR</sequence>
<keyword evidence="9 12" id="KW-0333">Golgi apparatus</keyword>
<dbReference type="UniPathway" id="UPA00378"/>
<dbReference type="HOGENOM" id="CLU_032075_5_1_1"/>
<proteinExistence type="inferred from homology"/>
<organism evidence="14">
    <name type="scientific">Capitella teleta</name>
    <name type="common">Polychaete worm</name>
    <dbReference type="NCBI Taxonomy" id="283909"/>
    <lineage>
        <taxon>Eukaryota</taxon>
        <taxon>Metazoa</taxon>
        <taxon>Spiralia</taxon>
        <taxon>Lophotrochozoa</taxon>
        <taxon>Annelida</taxon>
        <taxon>Polychaeta</taxon>
        <taxon>Sedentaria</taxon>
        <taxon>Scolecida</taxon>
        <taxon>Capitellidae</taxon>
        <taxon>Capitella</taxon>
    </lineage>
</organism>
<comment type="similarity">
    <text evidence="3 12">Belongs to the glycosyltransferase 10 family.</text>
</comment>
<evidence type="ECO:0000256" key="6">
    <source>
        <dbReference type="ARBA" id="ARBA00022692"/>
    </source>
</evidence>
<dbReference type="InterPro" id="IPR055270">
    <property type="entry name" value="Glyco_tran_10_C"/>
</dbReference>
<dbReference type="OMA" id="AVSNCDA"/>
<comment type="subcellular location">
    <subcellularLocation>
        <location evidence="1">Golgi apparatus membrane</location>
        <topology evidence="1">Single-pass type II membrane protein</topology>
    </subcellularLocation>
    <subcellularLocation>
        <location evidence="12">Golgi apparatus</location>
        <location evidence="12">Golgi stack membrane</location>
        <topology evidence="12">Single-pass type II membrane protein</topology>
    </subcellularLocation>
</comment>
<evidence type="ECO:0000256" key="10">
    <source>
        <dbReference type="ARBA" id="ARBA00023136"/>
    </source>
</evidence>
<dbReference type="Gene3D" id="3.40.50.11660">
    <property type="entry name" value="Glycosyl transferase family 10, C-terminal domain"/>
    <property type="match status" value="1"/>
</dbReference>
<evidence type="ECO:0000256" key="1">
    <source>
        <dbReference type="ARBA" id="ARBA00004323"/>
    </source>
</evidence>
<dbReference type="SUPFAM" id="SSF53756">
    <property type="entry name" value="UDP-Glycosyltransferase/glycogen phosphorylase"/>
    <property type="match status" value="1"/>
</dbReference>
<evidence type="ECO:0000313" key="16">
    <source>
        <dbReference type="Proteomes" id="UP000014760"/>
    </source>
</evidence>
<accession>R7U7K1</accession>
<dbReference type="GO" id="GO:0032580">
    <property type="term" value="C:Golgi cisterna membrane"/>
    <property type="evidence" value="ECO:0007669"/>
    <property type="project" value="UniProtKB-SubCell"/>
</dbReference>